<feature type="domain" description="Asn/Gln amidotransferase" evidence="7">
    <location>
        <begin position="484"/>
        <end position="626"/>
    </location>
</feature>
<organism evidence="8 9">
    <name type="scientific">Candidatus Syntropharchaeum butanivorans</name>
    <dbReference type="NCBI Taxonomy" id="1839936"/>
    <lineage>
        <taxon>Archaea</taxon>
        <taxon>Methanobacteriati</taxon>
        <taxon>Methanobacteriota</taxon>
        <taxon>Stenosarchaea group</taxon>
        <taxon>Methanomicrobia</taxon>
        <taxon>Methanosarcinales</taxon>
        <taxon>ANME-2 cluster</taxon>
        <taxon>Candidatus Syntropharchaeum</taxon>
    </lineage>
</organism>
<dbReference type="InterPro" id="IPR029351">
    <property type="entry name" value="GAD_dom"/>
</dbReference>
<reference evidence="8" key="1">
    <citation type="submission" date="2016-05" db="EMBL/GenBank/DDBJ databases">
        <title>Microbial consortia oxidize butane by reversing methanogenesis.</title>
        <authorList>
            <person name="Laso-Perez R."/>
            <person name="Richter M."/>
            <person name="Wegener G."/>
            <person name="Musat F."/>
        </authorList>
    </citation>
    <scope>NUCLEOTIDE SEQUENCE [LARGE SCALE GENOMIC DNA]</scope>
    <source>
        <strain evidence="8">BOX1</strain>
    </source>
</reference>
<dbReference type="Gene3D" id="1.10.10.410">
    <property type="match status" value="1"/>
</dbReference>
<comment type="similarity">
    <text evidence="6">Belongs to the GatB/GatE family. GatE subfamily.</text>
</comment>
<dbReference type="InterPro" id="IPR023168">
    <property type="entry name" value="GatB_Yqey_C_2"/>
</dbReference>
<dbReference type="SUPFAM" id="SSF55931">
    <property type="entry name" value="Glutamine synthetase/guanido kinase"/>
    <property type="match status" value="1"/>
</dbReference>
<dbReference type="GO" id="GO:0006412">
    <property type="term" value="P:translation"/>
    <property type="evidence" value="ECO:0007669"/>
    <property type="project" value="UniProtKB-UniRule"/>
</dbReference>
<keyword evidence="9" id="KW-1185">Reference proteome</keyword>
<keyword evidence="3 6" id="KW-0067">ATP-binding</keyword>
<dbReference type="InterPro" id="IPR003789">
    <property type="entry name" value="Asn/Gln_tRNA_amidoTrase-B-like"/>
</dbReference>
<evidence type="ECO:0000313" key="9">
    <source>
        <dbReference type="Proteomes" id="UP000185779"/>
    </source>
</evidence>
<dbReference type="AlphaFoldDB" id="A0A1F2P4X6"/>
<dbReference type="InterPro" id="IPR018027">
    <property type="entry name" value="Asn/Gln_amidotransferase"/>
</dbReference>
<evidence type="ECO:0000256" key="3">
    <source>
        <dbReference type="ARBA" id="ARBA00022840"/>
    </source>
</evidence>
<dbReference type="InterPro" id="IPR004115">
    <property type="entry name" value="GAD-like_sf"/>
</dbReference>
<dbReference type="Pfam" id="PF02938">
    <property type="entry name" value="GAD"/>
    <property type="match status" value="1"/>
</dbReference>
<accession>A0A1F2P4X6</accession>
<name>A0A1F2P4X6_9EURY</name>
<dbReference type="Gene3D" id="1.10.150.380">
    <property type="entry name" value="GatB domain, N-terminal subdomain"/>
    <property type="match status" value="1"/>
</dbReference>
<proteinExistence type="inferred from homology"/>
<dbReference type="SMART" id="SM00845">
    <property type="entry name" value="GatB_Yqey"/>
    <property type="match status" value="1"/>
</dbReference>
<evidence type="ECO:0000256" key="4">
    <source>
        <dbReference type="ARBA" id="ARBA00022917"/>
    </source>
</evidence>
<keyword evidence="4 6" id="KW-0648">Protein biosynthesis</keyword>
<dbReference type="NCBIfam" id="TIGR00134">
    <property type="entry name" value="gatE_arch"/>
    <property type="match status" value="1"/>
</dbReference>
<dbReference type="InterPro" id="IPR004414">
    <property type="entry name" value="GatE"/>
</dbReference>
<dbReference type="GO" id="GO:0005737">
    <property type="term" value="C:cytoplasm"/>
    <property type="evidence" value="ECO:0007669"/>
    <property type="project" value="InterPro"/>
</dbReference>
<dbReference type="InterPro" id="IPR006075">
    <property type="entry name" value="Asn/Gln-tRNA_Trfase_suB/E_cat"/>
</dbReference>
<dbReference type="InterPro" id="IPR014746">
    <property type="entry name" value="Gln_synth/guanido_kin_cat_dom"/>
</dbReference>
<sequence>MPGMELDYEELGLKAGLEIHQQLDTDRKLFCHCPTRLRDTEESHFEFFRFLRPSESEIGTVDRAAREEATYNRRFVYKAYDTTCLVENDEEPPRELNRDALRIAITIGKMLKVDFVDEVHTMRKIVIDGSNTAGFQRTALIGLDGKVEVDGGDVGVSVLCLEEEACQKIAEDGRSTIYSLDRLGIPLVEIGTYPDIRSPEHARKVAERIGMILRSTGMVKRGIGTIRQDINISIEKGARVEIKGVQELKLIEEIVRNEVIRQVNLLKLRDELESRGASVVDEIFDVTEVFEGTGSKVIERGLRARDGAVLAVLLRGFGGLVGREIQPGRRLGSEFSDRAKRFGLGGIFHTDEMPGYGISEDETRRLKESVGASEEDAIVFAAGEREIVGKALEAVIFRAKEALRGVPEETRRALPDGTTAYMRPLPGAARMYPETDIPAVEITDELLRSIEIPELISDKRDRYVAEYGLNPQVAEEIARSKYVSVFEKALRVTDLPASVIAGTLTSTLVEIRREGVDTDNLQDDTLLELFKLLDAGKFAKEAIGLILKEAASDPSSDLTSIIERLGLGALGEDEIEEIIDEIIRSRMDFILKRGERAVGPLMGPVMERLRGRVDGRRVNEILKAKIEKVLEDSS</sequence>
<dbReference type="Gene3D" id="3.30.1360.30">
    <property type="entry name" value="GAD-like domain"/>
    <property type="match status" value="1"/>
</dbReference>
<dbReference type="HAMAP" id="MF_00588">
    <property type="entry name" value="GatE"/>
    <property type="match status" value="1"/>
</dbReference>
<protein>
    <recommendedName>
        <fullName evidence="6">Glutamyl-tRNA(Gln) amidotransferase subunit E</fullName>
        <shortName evidence="6">Glu-ADT subunit E</shortName>
        <ecNumber evidence="6">6.3.5.-</ecNumber>
    </recommendedName>
</protein>
<dbReference type="GO" id="GO:0070681">
    <property type="term" value="P:glutaminyl-tRNAGln biosynthesis via transamidation"/>
    <property type="evidence" value="ECO:0007669"/>
    <property type="project" value="TreeGrafter"/>
</dbReference>
<dbReference type="GO" id="GO:0005524">
    <property type="term" value="F:ATP binding"/>
    <property type="evidence" value="ECO:0007669"/>
    <property type="project" value="UniProtKB-KW"/>
</dbReference>
<dbReference type="Pfam" id="PF02934">
    <property type="entry name" value="GatB_N"/>
    <property type="match status" value="1"/>
</dbReference>
<dbReference type="PATRIC" id="fig|1839936.3.peg.736"/>
<dbReference type="SUPFAM" id="SSF89095">
    <property type="entry name" value="GatB/YqeY motif"/>
    <property type="match status" value="1"/>
</dbReference>
<gene>
    <name evidence="6" type="primary">gatE</name>
    <name evidence="8" type="ORF">SBU_000727</name>
</gene>
<comment type="caution">
    <text evidence="8">The sequence shown here is derived from an EMBL/GenBank/DDBJ whole genome shotgun (WGS) entry which is preliminary data.</text>
</comment>
<evidence type="ECO:0000256" key="2">
    <source>
        <dbReference type="ARBA" id="ARBA00022741"/>
    </source>
</evidence>
<comment type="function">
    <text evidence="6">Allows the formation of correctly charged Gln-tRNA(Gln) through the transamidation of misacylated Glu-tRNA(Gln) in organisms which lack glutaminyl-tRNA synthetase. The reaction takes place in the presence of glutamine and ATP through an activated gamma-phospho-Glu-tRNA(Gln). The GatDE system is specific for glutamate and does not act on aspartate.</text>
</comment>
<dbReference type="PANTHER" id="PTHR11659">
    <property type="entry name" value="GLUTAMYL-TRNA GLN AMIDOTRANSFERASE SUBUNIT B MITOCHONDRIAL AND PROKARYOTIC PET112-RELATED"/>
    <property type="match status" value="1"/>
</dbReference>
<comment type="catalytic activity">
    <reaction evidence="5 6">
        <text>L-glutamyl-tRNA(Gln) + L-glutamine + ATP + H2O = L-glutaminyl-tRNA(Gln) + L-glutamate + ADP + phosphate + H(+)</text>
        <dbReference type="Rhea" id="RHEA:17521"/>
        <dbReference type="Rhea" id="RHEA-COMP:9681"/>
        <dbReference type="Rhea" id="RHEA-COMP:9684"/>
        <dbReference type="ChEBI" id="CHEBI:15377"/>
        <dbReference type="ChEBI" id="CHEBI:15378"/>
        <dbReference type="ChEBI" id="CHEBI:29985"/>
        <dbReference type="ChEBI" id="CHEBI:30616"/>
        <dbReference type="ChEBI" id="CHEBI:43474"/>
        <dbReference type="ChEBI" id="CHEBI:58359"/>
        <dbReference type="ChEBI" id="CHEBI:78520"/>
        <dbReference type="ChEBI" id="CHEBI:78521"/>
        <dbReference type="ChEBI" id="CHEBI:456216"/>
    </reaction>
</comment>
<dbReference type="InterPro" id="IPR017958">
    <property type="entry name" value="Gln-tRNA_amidoTrfase_suB_CS"/>
</dbReference>
<dbReference type="GO" id="GO:0050567">
    <property type="term" value="F:glutaminyl-tRNA synthase (glutamine-hydrolyzing) activity"/>
    <property type="evidence" value="ECO:0007669"/>
    <property type="project" value="UniProtKB-UniRule"/>
</dbReference>
<keyword evidence="1 6" id="KW-0436">Ligase</keyword>
<dbReference type="GO" id="GO:0016740">
    <property type="term" value="F:transferase activity"/>
    <property type="evidence" value="ECO:0007669"/>
    <property type="project" value="UniProtKB-KW"/>
</dbReference>
<dbReference type="Pfam" id="PF02637">
    <property type="entry name" value="GatB_Yqey"/>
    <property type="match status" value="1"/>
</dbReference>
<dbReference type="NCBIfam" id="NF003107">
    <property type="entry name" value="PRK04028.1"/>
    <property type="match status" value="1"/>
</dbReference>
<dbReference type="EC" id="6.3.5.-" evidence="6"/>
<dbReference type="GO" id="GO:0004812">
    <property type="term" value="F:aminoacyl-tRNA ligase activity"/>
    <property type="evidence" value="ECO:0007669"/>
    <property type="project" value="InterPro"/>
</dbReference>
<dbReference type="EMBL" id="LYOR01000003">
    <property type="protein sequence ID" value="OFV66185.1"/>
    <property type="molecule type" value="Genomic_DNA"/>
</dbReference>
<evidence type="ECO:0000256" key="1">
    <source>
        <dbReference type="ARBA" id="ARBA00022598"/>
    </source>
</evidence>
<dbReference type="Proteomes" id="UP000185779">
    <property type="component" value="Unassembled WGS sequence"/>
</dbReference>
<dbReference type="InterPro" id="IPR017959">
    <property type="entry name" value="Asn/Gln-tRNA_amidoTrfase_suB/E"/>
</dbReference>
<evidence type="ECO:0000259" key="7">
    <source>
        <dbReference type="SMART" id="SM00845"/>
    </source>
</evidence>
<dbReference type="STRING" id="1839936.SBU_000727"/>
<dbReference type="InterPro" id="IPR042114">
    <property type="entry name" value="GatB_C_1"/>
</dbReference>
<dbReference type="SUPFAM" id="SSF55261">
    <property type="entry name" value="GAD domain-like"/>
    <property type="match status" value="1"/>
</dbReference>
<keyword evidence="2 6" id="KW-0547">Nucleotide-binding</keyword>
<dbReference type="PROSITE" id="PS01234">
    <property type="entry name" value="GATB"/>
    <property type="match status" value="1"/>
</dbReference>
<evidence type="ECO:0000256" key="5">
    <source>
        <dbReference type="ARBA" id="ARBA00047913"/>
    </source>
</evidence>
<dbReference type="PANTHER" id="PTHR11659:SF2">
    <property type="entry name" value="GLUTAMYL-TRNA(GLN) AMIDOTRANSFERASE SUBUNIT E"/>
    <property type="match status" value="1"/>
</dbReference>
<comment type="subunit">
    <text evidence="6">Heterodimer of GatD and GatE.</text>
</comment>
<evidence type="ECO:0000313" key="8">
    <source>
        <dbReference type="EMBL" id="OFV66185.1"/>
    </source>
</evidence>
<evidence type="ECO:0000256" key="6">
    <source>
        <dbReference type="HAMAP-Rule" id="MF_00588"/>
    </source>
</evidence>